<feature type="transmembrane region" description="Helical" evidence="1">
    <location>
        <begin position="61"/>
        <end position="81"/>
    </location>
</feature>
<feature type="transmembrane region" description="Helical" evidence="1">
    <location>
        <begin position="207"/>
        <end position="230"/>
    </location>
</feature>
<accession>A0A9W8NG93</accession>
<dbReference type="EMBL" id="JANPWZ010000652">
    <property type="protein sequence ID" value="KAJ3573853.1"/>
    <property type="molecule type" value="Genomic_DNA"/>
</dbReference>
<proteinExistence type="predicted"/>
<gene>
    <name evidence="2" type="ORF">NPX13_g4552</name>
</gene>
<dbReference type="AlphaFoldDB" id="A0A9W8NG93"/>
<comment type="caution">
    <text evidence="2">The sequence shown here is derived from an EMBL/GenBank/DDBJ whole genome shotgun (WGS) entry which is preliminary data.</text>
</comment>
<keyword evidence="1" id="KW-0812">Transmembrane</keyword>
<evidence type="ECO:0000256" key="1">
    <source>
        <dbReference type="SAM" id="Phobius"/>
    </source>
</evidence>
<keyword evidence="1" id="KW-1133">Transmembrane helix</keyword>
<protein>
    <submittedName>
        <fullName evidence="2">Uncharacterized protein</fullName>
    </submittedName>
</protein>
<sequence length="415" mass="46389">MSTLWPSASRSSLDSLIVHDGRVTTESQITSKTLQLGRNRRFSSLTRAWSDVRSSNLHSSFWIIVILLAIGFRTSLSLLFLKNDWESFKNPCDVSGTFNRPGTSSTLTALAGFFQINIGFGNLTFTQAKVIDTLWDFGIGRGGQMCLAVISGRLFADYSTISLTARPLSFATFHTIFSESEPSIASTWRMMKSFIFQKRLSSRISSAFIIFSMCLILAFPTLASAATGYAPITRAIIREQGNEQDPSFISFSNLRPIAYIIHDFWRVNTLDTSQVVFSNAKDSFYGPCLYNPDIDASCYLPWAVSNYTKDYGFYGLSNISSSFMGVQLEPPTLNIEACYIDVSSSSSPALYGWNWTDPNRNDMKPFRNSSKAAWEYSNKTYWLEDIMSGGSCTPETGVRPCRPLLLSSFRLLPNN</sequence>
<evidence type="ECO:0000313" key="3">
    <source>
        <dbReference type="Proteomes" id="UP001148614"/>
    </source>
</evidence>
<reference evidence="2" key="1">
    <citation type="submission" date="2022-07" db="EMBL/GenBank/DDBJ databases">
        <title>Genome Sequence of Xylaria arbuscula.</title>
        <authorList>
            <person name="Buettner E."/>
        </authorList>
    </citation>
    <scope>NUCLEOTIDE SEQUENCE</scope>
    <source>
        <strain evidence="2">VT107</strain>
    </source>
</reference>
<keyword evidence="3" id="KW-1185">Reference proteome</keyword>
<dbReference type="Proteomes" id="UP001148614">
    <property type="component" value="Unassembled WGS sequence"/>
</dbReference>
<evidence type="ECO:0000313" key="2">
    <source>
        <dbReference type="EMBL" id="KAJ3573853.1"/>
    </source>
</evidence>
<organism evidence="2 3">
    <name type="scientific">Xylaria arbuscula</name>
    <dbReference type="NCBI Taxonomy" id="114810"/>
    <lineage>
        <taxon>Eukaryota</taxon>
        <taxon>Fungi</taxon>
        <taxon>Dikarya</taxon>
        <taxon>Ascomycota</taxon>
        <taxon>Pezizomycotina</taxon>
        <taxon>Sordariomycetes</taxon>
        <taxon>Xylariomycetidae</taxon>
        <taxon>Xylariales</taxon>
        <taxon>Xylariaceae</taxon>
        <taxon>Xylaria</taxon>
    </lineage>
</organism>
<name>A0A9W8NG93_9PEZI</name>
<keyword evidence="1" id="KW-0472">Membrane</keyword>